<evidence type="ECO:0000259" key="2">
    <source>
        <dbReference type="Pfam" id="PF01370"/>
    </source>
</evidence>
<dbReference type="PANTHER" id="PTHR43000">
    <property type="entry name" value="DTDP-D-GLUCOSE 4,6-DEHYDRATASE-RELATED"/>
    <property type="match status" value="1"/>
</dbReference>
<dbReference type="EMBL" id="LVJH01000017">
    <property type="protein sequence ID" value="OAB42990.1"/>
    <property type="molecule type" value="Genomic_DNA"/>
</dbReference>
<evidence type="ECO:0000313" key="4">
    <source>
        <dbReference type="Proteomes" id="UP000076967"/>
    </source>
</evidence>
<accession>A0A162Q6F6</accession>
<evidence type="ECO:0000256" key="1">
    <source>
        <dbReference type="ARBA" id="ARBA00007637"/>
    </source>
</evidence>
<dbReference type="STRING" id="494026.PGLA_11085"/>
<organism evidence="3 4">
    <name type="scientific">Paenibacillus glacialis</name>
    <dbReference type="NCBI Taxonomy" id="494026"/>
    <lineage>
        <taxon>Bacteria</taxon>
        <taxon>Bacillati</taxon>
        <taxon>Bacillota</taxon>
        <taxon>Bacilli</taxon>
        <taxon>Bacillales</taxon>
        <taxon>Paenibacillaceae</taxon>
        <taxon>Paenibacillus</taxon>
    </lineage>
</organism>
<sequence>MKVIVTGGAGFIGSNIVDMLLEYEHEVVIIDNLSTGKEENINSKAVFFNVDIRDAENLSKVFASVEADVVIHHAAQISVQKSLENPMLDAQINIDGTINVLNQCVKYNIKKIIYASSAAVYGIPQYLSIDEEHSISPISFYGISKQVPEEYIKLYSSLYGIKFTILRYANVYGIRQDPQGEGGVIPIFINELLRKNTPIIYGEGNQTRDFVFVKDVASANLAALENADNMIINIGTDREVSINKFYELLASLLNSDATPNYREHRTGDIVRSALTNLKAAEHLGWRPTYSFEDGLRYTLKYYQKELAYVHNN</sequence>
<gene>
    <name evidence="3" type="ORF">PGLA_11085</name>
</gene>
<dbReference type="AlphaFoldDB" id="A0A162Q6F6"/>
<feature type="domain" description="NAD-dependent epimerase/dehydratase" evidence="2">
    <location>
        <begin position="3"/>
        <end position="235"/>
    </location>
</feature>
<protein>
    <submittedName>
        <fullName evidence="3">UDP-glucose 4-epimerase</fullName>
    </submittedName>
</protein>
<dbReference type="OrthoDB" id="9771073at2"/>
<reference evidence="3 4" key="1">
    <citation type="submission" date="2016-03" db="EMBL/GenBank/DDBJ databases">
        <title>Draft genome sequence of Paenibacillus glacialis DSM 22343.</title>
        <authorList>
            <person name="Shin S.-K."/>
            <person name="Yi H."/>
        </authorList>
    </citation>
    <scope>NUCLEOTIDE SEQUENCE [LARGE SCALE GENOMIC DNA]</scope>
    <source>
        <strain evidence="3 4">DSM 22343</strain>
    </source>
</reference>
<proteinExistence type="inferred from homology"/>
<dbReference type="InterPro" id="IPR001509">
    <property type="entry name" value="Epimerase_deHydtase"/>
</dbReference>
<evidence type="ECO:0000313" key="3">
    <source>
        <dbReference type="EMBL" id="OAB42990.1"/>
    </source>
</evidence>
<dbReference type="Gene3D" id="3.40.50.720">
    <property type="entry name" value="NAD(P)-binding Rossmann-like Domain"/>
    <property type="match status" value="1"/>
</dbReference>
<dbReference type="Gene3D" id="3.90.25.10">
    <property type="entry name" value="UDP-galactose 4-epimerase, domain 1"/>
    <property type="match status" value="1"/>
</dbReference>
<dbReference type="Proteomes" id="UP000076967">
    <property type="component" value="Unassembled WGS sequence"/>
</dbReference>
<dbReference type="Pfam" id="PF01370">
    <property type="entry name" value="Epimerase"/>
    <property type="match status" value="1"/>
</dbReference>
<dbReference type="InterPro" id="IPR036291">
    <property type="entry name" value="NAD(P)-bd_dom_sf"/>
</dbReference>
<keyword evidence="4" id="KW-1185">Reference proteome</keyword>
<comment type="similarity">
    <text evidence="1">Belongs to the NAD(P)-dependent epimerase/dehydratase family.</text>
</comment>
<dbReference type="SUPFAM" id="SSF51735">
    <property type="entry name" value="NAD(P)-binding Rossmann-fold domains"/>
    <property type="match status" value="1"/>
</dbReference>
<name>A0A162Q6F6_9BACL</name>
<dbReference type="RefSeq" id="WP_068532506.1">
    <property type="nucleotide sequence ID" value="NZ_LVJH01000017.1"/>
</dbReference>
<comment type="caution">
    <text evidence="3">The sequence shown here is derived from an EMBL/GenBank/DDBJ whole genome shotgun (WGS) entry which is preliminary data.</text>
</comment>